<reference evidence="2 3" key="1">
    <citation type="submission" date="2019-07" db="EMBL/GenBank/DDBJ databases">
        <title>Whole genome shotgun sequence of Skermanella aerolata NBRC 106429.</title>
        <authorList>
            <person name="Hosoyama A."/>
            <person name="Uohara A."/>
            <person name="Ohji S."/>
            <person name="Ichikawa N."/>
        </authorList>
    </citation>
    <scope>NUCLEOTIDE SEQUENCE [LARGE SCALE GENOMIC DNA]</scope>
    <source>
        <strain evidence="2 3">NBRC 106429</strain>
    </source>
</reference>
<sequence>MAADPRLTPLPGKKPVTPAASWQPPVPDRKPGTDFASTLKATSNPVPGRKPMAAASSASSEEPVIGAIRSVAGLSGHSFAALLSQAQQESGLDVKARNRKSTATGPFQFIERTWLDLVRRHGSAFGLGDTAEKITVVKGVPTVRDPALRKQILALREDPNISAGMAARYLGEGKERLGKMLGRPASTIEGRIAYIMGPSGAARLISASEKTPGTAARDVLPSAAAANRNLFHDKQGHALSALEVVNRLTKRMAADQERFAQLEDAAPDPFQAPAHSNALLFAQRDDNDADDAWDDDGLLSRPAGASSAEAAEEQAHPGKHRV</sequence>
<feature type="region of interest" description="Disordered" evidence="1">
    <location>
        <begin position="279"/>
        <end position="322"/>
    </location>
</feature>
<feature type="compositionally biased region" description="Acidic residues" evidence="1">
    <location>
        <begin position="287"/>
        <end position="297"/>
    </location>
</feature>
<evidence type="ECO:0008006" key="4">
    <source>
        <dbReference type="Google" id="ProtNLM"/>
    </source>
</evidence>
<dbReference type="OrthoDB" id="8477976at2"/>
<dbReference type="EMBL" id="BJYZ01000020">
    <property type="protein sequence ID" value="GEO40227.1"/>
    <property type="molecule type" value="Genomic_DNA"/>
</dbReference>
<evidence type="ECO:0000256" key="1">
    <source>
        <dbReference type="SAM" id="MobiDB-lite"/>
    </source>
</evidence>
<organism evidence="2 3">
    <name type="scientific">Skermanella aerolata</name>
    <dbReference type="NCBI Taxonomy" id="393310"/>
    <lineage>
        <taxon>Bacteria</taxon>
        <taxon>Pseudomonadati</taxon>
        <taxon>Pseudomonadota</taxon>
        <taxon>Alphaproteobacteria</taxon>
        <taxon>Rhodospirillales</taxon>
        <taxon>Azospirillaceae</taxon>
        <taxon>Skermanella</taxon>
    </lineage>
</organism>
<dbReference type="AlphaFoldDB" id="A0A512DUT0"/>
<feature type="region of interest" description="Disordered" evidence="1">
    <location>
        <begin position="1"/>
        <end position="60"/>
    </location>
</feature>
<accession>A0A512DUT0</accession>
<dbReference type="InterPro" id="IPR023346">
    <property type="entry name" value="Lysozyme-like_dom_sf"/>
</dbReference>
<dbReference type="Proteomes" id="UP000321523">
    <property type="component" value="Unassembled WGS sequence"/>
</dbReference>
<gene>
    <name evidence="2" type="ORF">SAE02_43750</name>
</gene>
<proteinExistence type="predicted"/>
<comment type="caution">
    <text evidence="2">The sequence shown here is derived from an EMBL/GenBank/DDBJ whole genome shotgun (WGS) entry which is preliminary data.</text>
</comment>
<dbReference type="SUPFAM" id="SSF53955">
    <property type="entry name" value="Lysozyme-like"/>
    <property type="match status" value="1"/>
</dbReference>
<evidence type="ECO:0000313" key="2">
    <source>
        <dbReference type="EMBL" id="GEO40227.1"/>
    </source>
</evidence>
<keyword evidence="3" id="KW-1185">Reference proteome</keyword>
<evidence type="ECO:0000313" key="3">
    <source>
        <dbReference type="Proteomes" id="UP000321523"/>
    </source>
</evidence>
<protein>
    <recommendedName>
        <fullName evidence="4">Transglycosylase SLT domain-containing protein</fullName>
    </recommendedName>
</protein>
<feature type="compositionally biased region" description="Polar residues" evidence="1">
    <location>
        <begin position="35"/>
        <end position="45"/>
    </location>
</feature>
<dbReference type="RefSeq" id="WP_052831197.1">
    <property type="nucleotide sequence ID" value="NZ_BJYZ01000020.1"/>
</dbReference>
<dbReference type="Gene3D" id="1.10.530.10">
    <property type="match status" value="1"/>
</dbReference>
<name>A0A512DUT0_9PROT</name>